<dbReference type="GO" id="GO:0008610">
    <property type="term" value="P:lipid biosynthetic process"/>
    <property type="evidence" value="ECO:0007669"/>
    <property type="project" value="UniProtKB-ARBA"/>
</dbReference>
<evidence type="ECO:0000256" key="3">
    <source>
        <dbReference type="ARBA" id="ARBA00022676"/>
    </source>
</evidence>
<evidence type="ECO:0000256" key="2">
    <source>
        <dbReference type="ARBA" id="ARBA00022475"/>
    </source>
</evidence>
<dbReference type="Pfam" id="PF13231">
    <property type="entry name" value="PMT_2"/>
    <property type="match status" value="1"/>
</dbReference>
<feature type="domain" description="Glycosyltransferase RgtA/B/C/D-like" evidence="9">
    <location>
        <begin position="88"/>
        <end position="205"/>
    </location>
</feature>
<keyword evidence="3" id="KW-0328">Glycosyltransferase</keyword>
<dbReference type="PANTHER" id="PTHR33908:SF11">
    <property type="entry name" value="MEMBRANE PROTEIN"/>
    <property type="match status" value="1"/>
</dbReference>
<dbReference type="EMBL" id="UINC01147801">
    <property type="protein sequence ID" value="SVD39333.1"/>
    <property type="molecule type" value="Genomic_DNA"/>
</dbReference>
<feature type="transmembrane region" description="Helical" evidence="8">
    <location>
        <begin position="178"/>
        <end position="204"/>
    </location>
</feature>
<evidence type="ECO:0000256" key="4">
    <source>
        <dbReference type="ARBA" id="ARBA00022679"/>
    </source>
</evidence>
<dbReference type="AlphaFoldDB" id="A0A382UYK7"/>
<organism evidence="10">
    <name type="scientific">marine metagenome</name>
    <dbReference type="NCBI Taxonomy" id="408172"/>
    <lineage>
        <taxon>unclassified sequences</taxon>
        <taxon>metagenomes</taxon>
        <taxon>ecological metagenomes</taxon>
    </lineage>
</organism>
<dbReference type="InterPro" id="IPR050297">
    <property type="entry name" value="LipidA_mod_glycosyltrf_83"/>
</dbReference>
<evidence type="ECO:0000256" key="8">
    <source>
        <dbReference type="SAM" id="Phobius"/>
    </source>
</evidence>
<keyword evidence="2" id="KW-1003">Cell membrane</keyword>
<evidence type="ECO:0000313" key="10">
    <source>
        <dbReference type="EMBL" id="SVD39333.1"/>
    </source>
</evidence>
<feature type="transmembrane region" description="Helical" evidence="8">
    <location>
        <begin position="29"/>
        <end position="48"/>
    </location>
</feature>
<dbReference type="GO" id="GO:0005886">
    <property type="term" value="C:plasma membrane"/>
    <property type="evidence" value="ECO:0007669"/>
    <property type="project" value="UniProtKB-SubCell"/>
</dbReference>
<accession>A0A382UYK7</accession>
<evidence type="ECO:0000256" key="6">
    <source>
        <dbReference type="ARBA" id="ARBA00022989"/>
    </source>
</evidence>
<keyword evidence="7 8" id="KW-0472">Membrane</keyword>
<proteinExistence type="predicted"/>
<evidence type="ECO:0000256" key="1">
    <source>
        <dbReference type="ARBA" id="ARBA00004651"/>
    </source>
</evidence>
<name>A0A382UYK7_9ZZZZ</name>
<evidence type="ECO:0000256" key="5">
    <source>
        <dbReference type="ARBA" id="ARBA00022692"/>
    </source>
</evidence>
<dbReference type="InterPro" id="IPR038731">
    <property type="entry name" value="RgtA/B/C-like"/>
</dbReference>
<keyword evidence="6 8" id="KW-1133">Transmembrane helix</keyword>
<dbReference type="PANTHER" id="PTHR33908">
    <property type="entry name" value="MANNOSYLTRANSFERASE YKCB-RELATED"/>
    <property type="match status" value="1"/>
</dbReference>
<feature type="non-terminal residue" evidence="10">
    <location>
        <position position="205"/>
    </location>
</feature>
<comment type="subcellular location">
    <subcellularLocation>
        <location evidence="1">Cell membrane</location>
        <topology evidence="1">Multi-pass membrane protein</topology>
    </subcellularLocation>
</comment>
<evidence type="ECO:0000259" key="9">
    <source>
        <dbReference type="Pfam" id="PF13231"/>
    </source>
</evidence>
<protein>
    <recommendedName>
        <fullName evidence="9">Glycosyltransferase RgtA/B/C/D-like domain-containing protein</fullName>
    </recommendedName>
</protein>
<feature type="transmembrane region" description="Helical" evidence="8">
    <location>
        <begin position="100"/>
        <end position="121"/>
    </location>
</feature>
<reference evidence="10" key="1">
    <citation type="submission" date="2018-05" db="EMBL/GenBank/DDBJ databases">
        <authorList>
            <person name="Lanie J.A."/>
            <person name="Ng W.-L."/>
            <person name="Kazmierczak K.M."/>
            <person name="Andrzejewski T.M."/>
            <person name="Davidsen T.M."/>
            <person name="Wayne K.J."/>
            <person name="Tettelin H."/>
            <person name="Glass J.I."/>
            <person name="Rusch D."/>
            <person name="Podicherti R."/>
            <person name="Tsui H.-C.T."/>
            <person name="Winkler M.E."/>
        </authorList>
    </citation>
    <scope>NUCLEOTIDE SEQUENCE</scope>
</reference>
<dbReference type="GO" id="GO:0016763">
    <property type="term" value="F:pentosyltransferase activity"/>
    <property type="evidence" value="ECO:0007669"/>
    <property type="project" value="TreeGrafter"/>
</dbReference>
<feature type="transmembrane region" description="Helical" evidence="8">
    <location>
        <begin position="133"/>
        <end position="166"/>
    </location>
</feature>
<keyword evidence="5 8" id="KW-0812">Transmembrane</keyword>
<sequence length="205" mass="23285">MKHESDVKNNSDFESLGILSICNIKRNKFPLIITVTFFLILSFVSFTYHNVWYEADGIYYLNWGQQILDGNGENVRIPHGQSGGPVLYAFISSFTQDGFFTMKIISLLGGTGIVFLTYFIIRNFCDKRTALVGQLFTAVFVPLTTLSILAFNELLMLFLITCSMYFITKNQLKYSDILFVGIALGLAFMIRFQPIAILISFIIFL</sequence>
<evidence type="ECO:0000256" key="7">
    <source>
        <dbReference type="ARBA" id="ARBA00023136"/>
    </source>
</evidence>
<gene>
    <name evidence="10" type="ORF">METZ01_LOCUS392187</name>
</gene>
<keyword evidence="4" id="KW-0808">Transferase</keyword>